<reference evidence="4 5" key="1">
    <citation type="submission" date="2019-12" db="EMBL/GenBank/DDBJ databases">
        <title>Draft genome sequence of Pseudomonas otitidis recovered from a chicken carcass.</title>
        <authorList>
            <person name="Vieira T.R."/>
            <person name="Oliviera E.F.C."/>
            <person name="Silva N.M.V."/>
            <person name="Sambrano G.E."/>
            <person name="Cibulski S.P."/>
            <person name="Cardoso M.R.I."/>
        </authorList>
    </citation>
    <scope>NUCLEOTIDE SEQUENCE [LARGE SCALE GENOMIC DNA]</scope>
    <source>
        <strain evidence="4 5">25_K</strain>
    </source>
</reference>
<dbReference type="PANTHER" id="PTHR34413:SF2">
    <property type="entry name" value="PROPHAGE TAIL FIBER ASSEMBLY PROTEIN HOMOLOG TFAE-RELATED"/>
    <property type="match status" value="1"/>
</dbReference>
<dbReference type="EMBL" id="WTFN01000013">
    <property type="protein sequence ID" value="MWK55786.1"/>
    <property type="molecule type" value="Genomic_DNA"/>
</dbReference>
<dbReference type="AlphaFoldDB" id="A0A7X3H7M1"/>
<dbReference type="Gene3D" id="3.40.50.300">
    <property type="entry name" value="P-loop containing nucleotide triphosphate hydrolases"/>
    <property type="match status" value="1"/>
</dbReference>
<dbReference type="Pfam" id="PF05876">
    <property type="entry name" value="GpA_ATPase"/>
    <property type="match status" value="1"/>
</dbReference>
<evidence type="ECO:0000313" key="4">
    <source>
        <dbReference type="EMBL" id="MWK55786.1"/>
    </source>
</evidence>
<dbReference type="Pfam" id="PF20454">
    <property type="entry name" value="GpA_nuclease"/>
    <property type="match status" value="1"/>
</dbReference>
<organism evidence="4 5">
    <name type="scientific">Metapseudomonas otitidis</name>
    <dbReference type="NCBI Taxonomy" id="319939"/>
    <lineage>
        <taxon>Bacteria</taxon>
        <taxon>Pseudomonadati</taxon>
        <taxon>Pseudomonadota</taxon>
        <taxon>Gammaproteobacteria</taxon>
        <taxon>Pseudomonadales</taxon>
        <taxon>Pseudomonadaceae</taxon>
        <taxon>Metapseudomonas</taxon>
    </lineage>
</organism>
<dbReference type="InterPro" id="IPR046454">
    <property type="entry name" value="GpA_endonuclease"/>
</dbReference>
<dbReference type="InterPro" id="IPR008866">
    <property type="entry name" value="Phage_lambda_GpA-like"/>
</dbReference>
<sequence>MSISQPQLTELANSIRAGLKPLERPVPQTPVEWADGGNFYLSSESSYQEGEWETQPFQVAMLNAMGNDEIRTVNVIKSARVGYSKMLLAASAYQIEHKRRNILVLLPSDGSAARFMKSQIETMVRDVPSVRQLAHWYGIKNHRDSTLDCKRFSHGKQLYCRGGAAAKNYRELSVDTVIYDELAAFEPDVEKEGSSTFLGDKRIEGSTFPKSIRGSTPKIKGKCQIEAAASKSPHFFRMHIPCPKCLAEQPLLWGGKDCEYGIKWDPENPKRVWYRCAASGCEVLQHEMQEQHSAGRWICDRTGVWTRDGLDFYDKADEVIPAPESVSFHVWTAYSPFTTWVQIVTDFLAAKGDRNSLKTFVNTTLGETFDDSEGEKVEWEVLYGRREVWSGEVPELAVLLTGSVDTQDDRYEGRVWAWGPGEEAWLVYRFILMGDPASEELKRKVGLEFQKQFTRADGLVMKVDRWTVDSGGHYTDEVYLMSRQFGLHWVIPTKGASVYGKPIASMPRTRNKVIGVYLTMIGTDNAKDLIYSRYLLPVDTAKSQAGVSQPGVVHLPANDDICDETEVKQLTAEQKVAKFVDGKWVHRWETIRPRNEALDCFVGALAALRISQQRFGVNLDVLALEPSPGGDAANSDDERPRAKSSFWSKP</sequence>
<dbReference type="InterPro" id="IPR046453">
    <property type="entry name" value="GpA_ATPase"/>
</dbReference>
<evidence type="ECO:0000259" key="2">
    <source>
        <dbReference type="Pfam" id="PF05876"/>
    </source>
</evidence>
<dbReference type="Proteomes" id="UP000461288">
    <property type="component" value="Unassembled WGS sequence"/>
</dbReference>
<dbReference type="PANTHER" id="PTHR34413">
    <property type="entry name" value="PROPHAGE TAIL FIBER ASSEMBLY PROTEIN HOMOLOG TFAE-RELATED-RELATED"/>
    <property type="match status" value="1"/>
</dbReference>
<feature type="region of interest" description="Disordered" evidence="1">
    <location>
        <begin position="626"/>
        <end position="650"/>
    </location>
</feature>
<protein>
    <submittedName>
        <fullName evidence="4">Phage terminase large subunit family protein</fullName>
    </submittedName>
</protein>
<dbReference type="GO" id="GO:0005524">
    <property type="term" value="F:ATP binding"/>
    <property type="evidence" value="ECO:0007669"/>
    <property type="project" value="InterPro"/>
</dbReference>
<evidence type="ECO:0000259" key="3">
    <source>
        <dbReference type="Pfam" id="PF20454"/>
    </source>
</evidence>
<dbReference type="InterPro" id="IPR051220">
    <property type="entry name" value="TFA_Chaperone"/>
</dbReference>
<dbReference type="GO" id="GO:0004519">
    <property type="term" value="F:endonuclease activity"/>
    <property type="evidence" value="ECO:0007669"/>
    <property type="project" value="InterPro"/>
</dbReference>
<gene>
    <name evidence="4" type="ORF">GO594_07355</name>
</gene>
<dbReference type="GO" id="GO:0016887">
    <property type="term" value="F:ATP hydrolysis activity"/>
    <property type="evidence" value="ECO:0007669"/>
    <property type="project" value="InterPro"/>
</dbReference>
<feature type="domain" description="Phage terminase large subunit GpA ATPase" evidence="2">
    <location>
        <begin position="47"/>
        <end position="297"/>
    </location>
</feature>
<accession>A0A7X3H7M1</accession>
<proteinExistence type="inferred from homology"/>
<evidence type="ECO:0000256" key="1">
    <source>
        <dbReference type="SAM" id="MobiDB-lite"/>
    </source>
</evidence>
<name>A0A7X3H7M1_9GAMM</name>
<dbReference type="HAMAP" id="MF_04144">
    <property type="entry name" value="TERL_LAMBDA"/>
    <property type="match status" value="1"/>
</dbReference>
<dbReference type="RefSeq" id="WP_160480327.1">
    <property type="nucleotide sequence ID" value="NZ_WTFN01000013.1"/>
</dbReference>
<evidence type="ECO:0000313" key="5">
    <source>
        <dbReference type="Proteomes" id="UP000461288"/>
    </source>
</evidence>
<feature type="domain" description="Terminase large subunit GpA endonuclease" evidence="3">
    <location>
        <begin position="326"/>
        <end position="612"/>
    </location>
</feature>
<dbReference type="InterPro" id="IPR027417">
    <property type="entry name" value="P-loop_NTPase"/>
</dbReference>
<comment type="caution">
    <text evidence="4">The sequence shown here is derived from an EMBL/GenBank/DDBJ whole genome shotgun (WGS) entry which is preliminary data.</text>
</comment>